<reference evidence="1 2" key="1">
    <citation type="journal article" date="2015" name="Proc. Natl. Acad. Sci. U.S.A.">
        <title>The resurrection genome of Boea hygrometrica: A blueprint for survival of dehydration.</title>
        <authorList>
            <person name="Xiao L."/>
            <person name="Yang G."/>
            <person name="Zhang L."/>
            <person name="Yang X."/>
            <person name="Zhao S."/>
            <person name="Ji Z."/>
            <person name="Zhou Q."/>
            <person name="Hu M."/>
            <person name="Wang Y."/>
            <person name="Chen M."/>
            <person name="Xu Y."/>
            <person name="Jin H."/>
            <person name="Xiao X."/>
            <person name="Hu G."/>
            <person name="Bao F."/>
            <person name="Hu Y."/>
            <person name="Wan P."/>
            <person name="Li L."/>
            <person name="Deng X."/>
            <person name="Kuang T."/>
            <person name="Xiang C."/>
            <person name="Zhu J.K."/>
            <person name="Oliver M.J."/>
            <person name="He Y."/>
        </authorList>
    </citation>
    <scope>NUCLEOTIDE SEQUENCE [LARGE SCALE GENOMIC DNA]</scope>
    <source>
        <strain evidence="2">cv. XS01</strain>
    </source>
</reference>
<evidence type="ECO:0000313" key="2">
    <source>
        <dbReference type="Proteomes" id="UP000250235"/>
    </source>
</evidence>
<dbReference type="Proteomes" id="UP000250235">
    <property type="component" value="Unassembled WGS sequence"/>
</dbReference>
<keyword evidence="2" id="KW-1185">Reference proteome</keyword>
<protein>
    <submittedName>
        <fullName evidence="1">Uncharacterized protein</fullName>
    </submittedName>
</protein>
<sequence>MLGRDMHGGVARDAPSLTRNRLCTAGNHRLIICAMFCATPAATVRLPDATPVDRMHDQCARQRARSCARGEGPPHTAAADGY</sequence>
<proteinExistence type="predicted"/>
<organism evidence="1 2">
    <name type="scientific">Dorcoceras hygrometricum</name>
    <dbReference type="NCBI Taxonomy" id="472368"/>
    <lineage>
        <taxon>Eukaryota</taxon>
        <taxon>Viridiplantae</taxon>
        <taxon>Streptophyta</taxon>
        <taxon>Embryophyta</taxon>
        <taxon>Tracheophyta</taxon>
        <taxon>Spermatophyta</taxon>
        <taxon>Magnoliopsida</taxon>
        <taxon>eudicotyledons</taxon>
        <taxon>Gunneridae</taxon>
        <taxon>Pentapetalae</taxon>
        <taxon>asterids</taxon>
        <taxon>lamiids</taxon>
        <taxon>Lamiales</taxon>
        <taxon>Gesneriaceae</taxon>
        <taxon>Didymocarpoideae</taxon>
        <taxon>Trichosporeae</taxon>
        <taxon>Loxocarpinae</taxon>
        <taxon>Dorcoceras</taxon>
    </lineage>
</organism>
<name>A0A2Z7D804_9LAMI</name>
<evidence type="ECO:0000313" key="1">
    <source>
        <dbReference type="EMBL" id="KZV55798.1"/>
    </source>
</evidence>
<gene>
    <name evidence="1" type="ORF">F511_20527</name>
</gene>
<accession>A0A2Z7D804</accession>
<dbReference type="AlphaFoldDB" id="A0A2Z7D804"/>
<dbReference type="EMBL" id="KQ988449">
    <property type="protein sequence ID" value="KZV55798.1"/>
    <property type="molecule type" value="Genomic_DNA"/>
</dbReference>